<name>A0ABD3XF12_SINWO</name>
<dbReference type="Proteomes" id="UP001634394">
    <property type="component" value="Unassembled WGS sequence"/>
</dbReference>
<gene>
    <name evidence="1" type="ORF">ACJMK2_024971</name>
</gene>
<dbReference type="EMBL" id="JBJQND010000002">
    <property type="protein sequence ID" value="KAL3884871.1"/>
    <property type="molecule type" value="Genomic_DNA"/>
</dbReference>
<keyword evidence="2" id="KW-1185">Reference proteome</keyword>
<organism evidence="1 2">
    <name type="scientific">Sinanodonta woodiana</name>
    <name type="common">Chinese pond mussel</name>
    <name type="synonym">Anodonta woodiana</name>
    <dbReference type="NCBI Taxonomy" id="1069815"/>
    <lineage>
        <taxon>Eukaryota</taxon>
        <taxon>Metazoa</taxon>
        <taxon>Spiralia</taxon>
        <taxon>Lophotrochozoa</taxon>
        <taxon>Mollusca</taxon>
        <taxon>Bivalvia</taxon>
        <taxon>Autobranchia</taxon>
        <taxon>Heteroconchia</taxon>
        <taxon>Palaeoheterodonta</taxon>
        <taxon>Unionida</taxon>
        <taxon>Unionoidea</taxon>
        <taxon>Unionidae</taxon>
        <taxon>Unioninae</taxon>
        <taxon>Sinanodonta</taxon>
    </lineage>
</organism>
<feature type="non-terminal residue" evidence="1">
    <location>
        <position position="66"/>
    </location>
</feature>
<dbReference type="AlphaFoldDB" id="A0ABD3XF12"/>
<evidence type="ECO:0000313" key="1">
    <source>
        <dbReference type="EMBL" id="KAL3884871.1"/>
    </source>
</evidence>
<proteinExistence type="predicted"/>
<reference evidence="1 2" key="1">
    <citation type="submission" date="2024-11" db="EMBL/GenBank/DDBJ databases">
        <title>Chromosome-level genome assembly of the freshwater bivalve Anodonta woodiana.</title>
        <authorList>
            <person name="Chen X."/>
        </authorList>
    </citation>
    <scope>NUCLEOTIDE SEQUENCE [LARGE SCALE GENOMIC DNA]</scope>
    <source>
        <strain evidence="1">MN2024</strain>
        <tissue evidence="1">Gills</tissue>
    </source>
</reference>
<evidence type="ECO:0000313" key="2">
    <source>
        <dbReference type="Proteomes" id="UP001634394"/>
    </source>
</evidence>
<comment type="caution">
    <text evidence="1">The sequence shown here is derived from an EMBL/GenBank/DDBJ whole genome shotgun (WGS) entry which is preliminary data.</text>
</comment>
<sequence length="66" mass="7264">MSEKIISALSVVETHPRTADQCARPLTFMDPRINRIGDSAVVPDCRPFARQHVNSATYNGPIEVLA</sequence>
<protein>
    <submittedName>
        <fullName evidence="1">Uncharacterized protein</fullName>
    </submittedName>
</protein>
<accession>A0ABD3XF12</accession>